<keyword evidence="2" id="KW-1185">Reference proteome</keyword>
<name>A0ACB8WDD4_9TELE</name>
<organism evidence="1 2">
    <name type="scientific">Scortum barcoo</name>
    <name type="common">barcoo grunter</name>
    <dbReference type="NCBI Taxonomy" id="214431"/>
    <lineage>
        <taxon>Eukaryota</taxon>
        <taxon>Metazoa</taxon>
        <taxon>Chordata</taxon>
        <taxon>Craniata</taxon>
        <taxon>Vertebrata</taxon>
        <taxon>Euteleostomi</taxon>
        <taxon>Actinopterygii</taxon>
        <taxon>Neopterygii</taxon>
        <taxon>Teleostei</taxon>
        <taxon>Neoteleostei</taxon>
        <taxon>Acanthomorphata</taxon>
        <taxon>Eupercaria</taxon>
        <taxon>Centrarchiformes</taxon>
        <taxon>Terapontoidei</taxon>
        <taxon>Terapontidae</taxon>
        <taxon>Scortum</taxon>
    </lineage>
</organism>
<proteinExistence type="predicted"/>
<evidence type="ECO:0000313" key="2">
    <source>
        <dbReference type="Proteomes" id="UP000831701"/>
    </source>
</evidence>
<reference evidence="1" key="1">
    <citation type="submission" date="2022-04" db="EMBL/GenBank/DDBJ databases">
        <title>Jade perch genome.</title>
        <authorList>
            <person name="Chao B."/>
        </authorList>
    </citation>
    <scope>NUCLEOTIDE SEQUENCE</scope>
    <source>
        <strain evidence="1">CB-2022</strain>
    </source>
</reference>
<dbReference type="EMBL" id="CM041542">
    <property type="protein sequence ID" value="KAI3365685.1"/>
    <property type="molecule type" value="Genomic_DNA"/>
</dbReference>
<accession>A0ACB8WDD4</accession>
<evidence type="ECO:0000313" key="1">
    <source>
        <dbReference type="EMBL" id="KAI3365685.1"/>
    </source>
</evidence>
<comment type="caution">
    <text evidence="1">The sequence shown here is derived from an EMBL/GenBank/DDBJ whole genome shotgun (WGS) entry which is preliminary data.</text>
</comment>
<protein>
    <submittedName>
        <fullName evidence="1">Uncharacterized protein</fullName>
    </submittedName>
</protein>
<sequence>STTEIQAQLNTNTILPCHTTVPLSGKEDRVDKSLIAVSWMSNDSEIASFRGAATQIKAGFSWDSSDFLNGNFSLTILQASPDLQGVYKCIISYNSKMLHSSNITLSILASPTVSIPAQWVVVETESQLKCHADGFFPPPVSFSWTRDGRVIQSPYPVEGEQTPDGYYRAVGNLTFYPSREDQNVTFGCRVSHNGSSQEQDFQLNITYLPSVRLSVLPPDSNSIPLTLYCDIESFFPEEVSLTWLQNGTVLPEPPATEQNPDGTYRTRRYYTLSPEQREQAGMVACKVNQPGVVHPVTGTAYLEKLDPQDDPPVLTKSAKASVAMMCISLVLVFLLCFGFSWRRRDEKQKSLNVSGIILPPRVIVGQKGRVTVSIEGRRVDQVQTAWFLNDSPISDTSLRGTSKANFNCLYNPLTTIHLPYGLTLTSPVSEKAPLLSSGGEAGYYKLHTQGPLHSPRNGTQQLISSLTFIPQISIHKGAVFKCQVFYAGKDKIVVERVSETFTILSAPEVSEIQLAETQNDPDVISMTVRASHFHPDIITFRWFCQGSELSPVASQASSSPRPNSEGFFSAFSQCKLPRSELEKGGTRVWVSVHHIALRQPVTRETRGFIKTPCVSEIISSTSSLDQTLTLGCEITDFHPPNISVTWLKLRDGEQDDREEEVIEGGEIWGPIQTDPRRYRATATLRRRPRNLEKKERGGGIICRVEHCSLLDPIERHWRNADIVAPSIPPSISVCWSSEGVGVFSLLLKGGHPKAKLLWAAGGPTLSPLVSNETEEIGDDGQRELKKTKAAVTDPNAEGIEYIDGVDGENNNIDRDAETKSEVDEDSDKEREEDPSALHINRVNLKRRPRENGRSRLRVCVEITHPALKLPVHQTWTEPTNIISNDPNPLQESTADSEPANCGHAEGDRSGGGVDKEHPLATASLISSSQPLVAWEHFTTEIDLRPDEEGMQHKTQLGSGNTSEEAEGMREEQSAQTGGDDARPLVDKDAKTDEQEESRCRELCACGQNEMPESDEYEEGLNTSSQRLAGDAMSEDMEESGRRASAEDETEGATTPDLKEMDETAAKVQVVEEDDKMHREDKQDVETKDTGVKSCMITDLILEEEDNKRAEEERVQTVDLAVMHEEVENGDSVLLLASENENKSVEEARQVENQFSAAEELPGDNRDLKGDHDFDSLHELQMSHNKIVSEFKDEQVVAVQEHMTAHGSESDKDEDLKDQEGERTLDEREQDAVIAEEDGNEVTNNQTIDEELQLEDTKAVAEDSQEEDVLNGHAVCSEEAAQPLVAWEHCTTEIDLKPDEEGVQHKTQLGSGNTASEEGEGMREEQSAQTGGDDAWPLVDKDAKTDEQEESGCRELCACGQNEMPKRDEYKEGLNTSSQRLAGDAMSEDMEESGGRASAEDETEGATTPDLKEMDETAAKVQVVEEDDKMHREDKRDVETKDTGVKSCTITDLILEEEDNKRAEEERVQTADLAVMHEEVENGDSVLLLASENENKSIEEARQVENQFSAAEELPGDNRDLKGDQDFDSLHELQMSHNKIVSEFKDEPFVAVQEHVTAHGSESNKDEDLKEPEGERTLNEREQDAVIEGEDGNEATNNQTIDEELQLEDTKTVAEDSQEEDVLNGHAVCSEEAAQAAARTWHAVEFRDGEQEDVAKDTKVETKRRDADDVETESTVIDKKYDVMTTHISGDEAEEERLSSEVDNEEGYMEVACPATSVTVKSQGETGQEISREFKNVSTGTCEGQLVVSRELNSPTCEETQEGVPEYNNEPGETDENTTQRFLEVGDCEEIPTTQLPEEVENEDPESLQNTGAYLFVRERMEEEQDSTDHIQHSFSLVVEEHAGIGHLTRPSQVTEKPLATVIEESEFLLKEEEGKLLSDSMKTGFEDSEKEFETHTGLADEAAKATKEQQDETQELLVEFEKDEEFCDSKEADATGDSREATGNEAQEVQKMTETSFLQELVDTTQSEQNSNRTPSLVDISEFGLKQLDDTEPILLEKGAVEMQDAGIDMEETGYGVEEEAETQIKNEMELVNLQVVATAAELTTEKNEKENTLIAELSKTLKTETLLSGEALETSDEEMFTETEAADGSMTTERHRQRTLMVMKQQEGLEQQMDMEIESSSEEQHDLSAVQTEKDKEKTVEANSGESEVVIDTEIFSSTAESGFSDQSLSDWGTQNTEAQQLKSTSTGSPQGIYDMPADMSESTDISEVSKQQPNSGLQDILMEESYLKEEESITETGFPPYSGAVTSEVRHLNQESDRSLEKTDEDTGPQLTDLTGKSDRNDDEQADVTGTSTSFKVEETELENKPFEITAPEVARSRSSSEVSSEGRGASTESNSDGNTCTESERRSPSLDKPQPEWSEDVAESLPGPHAAEVAEQLAAISEDEMEVDASALDFTAQRSRIAVKNPRVRPPKDPRSLLHMPSLDPTPSTQTPAKVPAGVPLGGLGIGIKLPGLGAGFPVLKKTPRAVRDENSQENVSRESETKPEEKSDTPKQDEAQHKPKWMPPRHPGFGNPLMSELKTKLKKTTKDLKTADECTDEASSVESLQKSSENTISGEVSATVFCLQNNTFDTKSPSKKNDTITMPETSSSDSDQNTLDKPSALRAKENNSQLHSPVLSKYNETTGSRDFDAKMVDTPERIEAPMRWLDDRLFPEITLLDVTRDSELSPGGDISCMDLTQDIPAVGSLQNNLPSPELRGPIVSEPGTSDVTESEELSGTLDGNVTHTVSSISEQSDKCAGENVLKATLEGTRDISMGSVLEDSRPSLEPSEQNMVTIQTSVEDTLGTLPANVTHDINASSQFSTADVQSNTSSKTVTAEAHSEPMVISDAVEATKEELCTSHDTELTSKVSRPSPETAGSVNGTFTVDENSRLSASNILNMAAQTPCPQNKTLDLPSSNVNSPKVESNAKEQTSSILNTTKTSPVINQSHSAAKESDSCDVRNATFDRHSLHKSGGNTILGEAGAAAFCLQNNTFDAKSPSKQNGTITLSETSSSDSLQNAVDVPPGPVVCNATSSPKHTDSEVHPPELLKQKEATVSINSDSKMADTPESTFEANPAAEVPSGAGQRETKDHSQSGLPMTDGLSDTLGNQSVDAENSKANMLNLDDTLDLRADYLVTSTPMTNCKMFNFHTEREEGKILAAQKKLYGDGPSKPDGQTPSDIPSNIVCDRKTFLTQPAVKCLLPPSKVASQLLKYKPASTLPGRIELLTSGLPMTRQRTQAEALRNTAASEAPQVTTGISSSYNLRTTATGSKQPTSGLRKPQTSGIPSGIQRPAMGLRPPSTRSNALASSSTDALRGPTVTNPPAKISQAKKHPLTRSEALPVAKKKKIDAPLTSISAEVSTSACDANKAKNLKRPANSQKAFPAKIQRDDAAVPASNSTGVSALCDAVSKARALKCPTASHKPLLVEPQSHAMSRFFATGSDSESEESSSADEITPKAPGTNFKQSLLLSDDEEDTKRVVRSAKDKRFEELTNLIKTIRNAMKIRDMAKCLEEFEQLCRAFLKSKNIVDKEGVPPFYIRLLADLEDYLNQLWEDKEGKKKMNKNNAKALSTLRQKIRKYNRDYETEIAAYKENPQESADEEEEKEQGDSGSSSDSDGEGDEGVSAKSFLKKKPEASSEASKFLKSAKGSGDESSSSDDEDDEEDWGSDTVDSGSDSSDEGEEKSSSLAVVFLKKTENEKSSEKRLGKKKKAKKKERLEEEAEEEGGEEVEGGWEKVKGGAPMVKEKPKMFAKGTEINTAVVVKKLNEILQARGKKGTDRAAQIELLHALAAIASENNLGQGIMVKIKFNIIASLYDYNPNLAAFMKPDMWKKCLDCIDELLDILFENSNIFIGENIAEDSENLAISDQPFRVRGCILTLVERMDEEFTKIMQNTDPHSQEYVDNLKDEGRVCGIIDRLLDYMENKGSTEEICRIYLRRIMHTYYKFDYKAHRRSLGIQGESKSEQDQEESEGEDSAVIMDRLCKFIYAKDRTDRIRTCAILCHIYHHALHSRWYQARDLMLMSHLQDNIQHADPPVQILYNRTMVQLGICAFRQGMIKDAHNALLDIQSSGRAKELLGQGLLMRNMQERNAEQEKIEKRRQVPFHMHINLELLECVYLVSAMLLEIPYMAAHEFDARRRMISKQFHHQLRVGERQPLLGPPESMREHVVAASKAMKMGDWRTCHSFIINEKMNSKVWDLFPETQRVREMLVRKIQEESLRTYLFTYSSVYDSISMQTLSEMFELEIPTVHSIISKMIINEELMASLDQPTQTVVMHRTEPTSLQNMALQLAEKLGSLVENNERVFDLKQGVYGGYFNRDQKGGYQQKQSYQRGTLSRT</sequence>
<gene>
    <name evidence="1" type="ORF">L3Q82_010765</name>
</gene>
<dbReference type="Proteomes" id="UP000831701">
    <property type="component" value="Chromosome 12"/>
</dbReference>
<feature type="non-terminal residue" evidence="1">
    <location>
        <position position="1"/>
    </location>
</feature>
<feature type="non-terminal residue" evidence="1">
    <location>
        <position position="4321"/>
    </location>
</feature>